<sequence>MRTFSFVIVCTLFIIGSCQQPSATQQTSYNQDEAKELLKLSAGAYSLKPSPCVARTFTPDQNYTMYDFASPQCDNGGNTCSFYSLVSVKERKIILVFRGTDTSDQLLREGITTLAGGVDFYGFGKVHKYFFKAHNTLWSSVVKIFEVPEYQDFNLVVTGHSLGGALAALASMRVQIEGYKTSDKIRLVTFGEPRVGTVSFSQNFDRLVPNSFRVVHSKDIIPHLPPCKKDDNSPLNDAKTDSKACDPNGGEFPYHHGTEIWYANGFKETDTFKECLGNPKNEDMTCSDLLKYPLNQYEDFMTIHRHYFNHKVVSWGYLGCQEGLEATEELISNESDVAIYNNSAYPYTSAEGIVATTKTNKIGNIDFTGVNNWFKNTITDIKSIFTWG</sequence>
<dbReference type="Proteomes" id="UP000095286">
    <property type="component" value="Unplaced"/>
</dbReference>
<accession>A0AC35U4J4</accession>
<protein>
    <submittedName>
        <fullName evidence="2">Lipase_3 domain-containing protein</fullName>
    </submittedName>
</protein>
<dbReference type="WBParaSite" id="RSKR_0000749200.1">
    <property type="protein sequence ID" value="RSKR_0000749200.1"/>
    <property type="gene ID" value="RSKR_0000749200"/>
</dbReference>
<organism evidence="1 2">
    <name type="scientific">Rhabditophanes sp. KR3021</name>
    <dbReference type="NCBI Taxonomy" id="114890"/>
    <lineage>
        <taxon>Eukaryota</taxon>
        <taxon>Metazoa</taxon>
        <taxon>Ecdysozoa</taxon>
        <taxon>Nematoda</taxon>
        <taxon>Chromadorea</taxon>
        <taxon>Rhabditida</taxon>
        <taxon>Tylenchina</taxon>
        <taxon>Panagrolaimomorpha</taxon>
        <taxon>Strongyloidoidea</taxon>
        <taxon>Alloionematidae</taxon>
        <taxon>Rhabditophanes</taxon>
    </lineage>
</organism>
<name>A0AC35U4J4_9BILA</name>
<proteinExistence type="predicted"/>
<evidence type="ECO:0000313" key="1">
    <source>
        <dbReference type="Proteomes" id="UP000095286"/>
    </source>
</evidence>
<reference evidence="2" key="1">
    <citation type="submission" date="2016-11" db="UniProtKB">
        <authorList>
            <consortium name="WormBaseParasite"/>
        </authorList>
    </citation>
    <scope>IDENTIFICATION</scope>
    <source>
        <strain evidence="2">KR3021</strain>
    </source>
</reference>
<evidence type="ECO:0000313" key="2">
    <source>
        <dbReference type="WBParaSite" id="RSKR_0000749200.1"/>
    </source>
</evidence>